<dbReference type="SUPFAM" id="SSF47781">
    <property type="entry name" value="RuvA domain 2-like"/>
    <property type="match status" value="1"/>
</dbReference>
<feature type="transmembrane region" description="Helical" evidence="1">
    <location>
        <begin position="6"/>
        <end position="25"/>
    </location>
</feature>
<accession>A0ABW4KEA9</accession>
<keyword evidence="1" id="KW-1133">Transmembrane helix</keyword>
<sequence length="200" mass="21931">MIWFEKYKTILISLAVTVLAGLLFIGRPGERGGLQEPPIFEGYPGQAPEEELEDVAGPIYVDVKGAVSSPGLYEANEDDRILDVIQQAGGLEETADEKQINFAQKVHDEMVIYIPEQGELEESGPAAGFVPASQDQGKININKAELIELETLPGIGPSKAQAIMDYREEQGRFKTPEDLKNVSGIGEKTFERLQELISVN</sequence>
<organism evidence="3 4">
    <name type="scientific">Siminovitchia sediminis</name>
    <dbReference type="NCBI Taxonomy" id="1274353"/>
    <lineage>
        <taxon>Bacteria</taxon>
        <taxon>Bacillati</taxon>
        <taxon>Bacillota</taxon>
        <taxon>Bacilli</taxon>
        <taxon>Bacillales</taxon>
        <taxon>Bacillaceae</taxon>
        <taxon>Siminovitchia</taxon>
    </lineage>
</organism>
<keyword evidence="1" id="KW-0472">Membrane</keyword>
<name>A0ABW4KEA9_9BACI</name>
<keyword evidence="1" id="KW-0812">Transmembrane</keyword>
<dbReference type="EMBL" id="JBHUEO010000004">
    <property type="protein sequence ID" value="MFD1705471.1"/>
    <property type="molecule type" value="Genomic_DNA"/>
</dbReference>
<feature type="domain" description="Helix-hairpin-helix DNA-binding motif class 1" evidence="2">
    <location>
        <begin position="177"/>
        <end position="196"/>
    </location>
</feature>
<reference evidence="4" key="1">
    <citation type="journal article" date="2019" name="Int. J. Syst. Evol. Microbiol.">
        <title>The Global Catalogue of Microorganisms (GCM) 10K type strain sequencing project: providing services to taxonomists for standard genome sequencing and annotation.</title>
        <authorList>
            <consortium name="The Broad Institute Genomics Platform"/>
            <consortium name="The Broad Institute Genome Sequencing Center for Infectious Disease"/>
            <person name="Wu L."/>
            <person name="Ma J."/>
        </authorList>
    </citation>
    <scope>NUCLEOTIDE SEQUENCE [LARGE SCALE GENOMIC DNA]</scope>
    <source>
        <strain evidence="4">CGMCC 1.12295</strain>
    </source>
</reference>
<proteinExistence type="predicted"/>
<dbReference type="InterPro" id="IPR051675">
    <property type="entry name" value="Endo/Exo/Phosphatase_dom_1"/>
</dbReference>
<evidence type="ECO:0000256" key="1">
    <source>
        <dbReference type="SAM" id="Phobius"/>
    </source>
</evidence>
<evidence type="ECO:0000313" key="3">
    <source>
        <dbReference type="EMBL" id="MFD1705471.1"/>
    </source>
</evidence>
<dbReference type="Proteomes" id="UP001597301">
    <property type="component" value="Unassembled WGS sequence"/>
</dbReference>
<dbReference type="PANTHER" id="PTHR21180">
    <property type="entry name" value="ENDONUCLEASE/EXONUCLEASE/PHOSPHATASE FAMILY DOMAIN-CONTAINING PROTEIN 1"/>
    <property type="match status" value="1"/>
</dbReference>
<protein>
    <submittedName>
        <fullName evidence="3">Helix-hairpin-helix domain-containing protein</fullName>
    </submittedName>
</protein>
<keyword evidence="4" id="KW-1185">Reference proteome</keyword>
<dbReference type="InterPro" id="IPR003583">
    <property type="entry name" value="Hlx-hairpin-Hlx_DNA-bd_motif"/>
</dbReference>
<dbReference type="InterPro" id="IPR010994">
    <property type="entry name" value="RuvA_2-like"/>
</dbReference>
<evidence type="ECO:0000259" key="2">
    <source>
        <dbReference type="SMART" id="SM00278"/>
    </source>
</evidence>
<dbReference type="RefSeq" id="WP_380771912.1">
    <property type="nucleotide sequence ID" value="NZ_JBHUEO010000004.1"/>
</dbReference>
<dbReference type="Gene3D" id="3.10.560.10">
    <property type="entry name" value="Outer membrane lipoprotein wza domain like"/>
    <property type="match status" value="1"/>
</dbReference>
<gene>
    <name evidence="3" type="ORF">ACFSCZ_01730</name>
</gene>
<dbReference type="Pfam" id="PF10531">
    <property type="entry name" value="SLBB"/>
    <property type="match status" value="1"/>
</dbReference>
<dbReference type="NCBIfam" id="TIGR00426">
    <property type="entry name" value="competence protein ComEA helix-hairpin-helix repeat region"/>
    <property type="match status" value="1"/>
</dbReference>
<dbReference type="SMART" id="SM00278">
    <property type="entry name" value="HhH1"/>
    <property type="match status" value="2"/>
</dbReference>
<evidence type="ECO:0000313" key="4">
    <source>
        <dbReference type="Proteomes" id="UP001597301"/>
    </source>
</evidence>
<dbReference type="PANTHER" id="PTHR21180:SF32">
    <property type="entry name" value="ENDONUCLEASE_EXONUCLEASE_PHOSPHATASE FAMILY DOMAIN-CONTAINING PROTEIN 1"/>
    <property type="match status" value="1"/>
</dbReference>
<comment type="caution">
    <text evidence="3">The sequence shown here is derived from an EMBL/GenBank/DDBJ whole genome shotgun (WGS) entry which is preliminary data.</text>
</comment>
<dbReference type="InterPro" id="IPR004509">
    <property type="entry name" value="Competence_ComEA_HhH"/>
</dbReference>
<dbReference type="Gene3D" id="1.10.150.310">
    <property type="entry name" value="Tex RuvX-like domain-like"/>
    <property type="match status" value="1"/>
</dbReference>
<dbReference type="Pfam" id="PF12836">
    <property type="entry name" value="HHH_3"/>
    <property type="match status" value="1"/>
</dbReference>
<feature type="domain" description="Helix-hairpin-helix DNA-binding motif class 1" evidence="2">
    <location>
        <begin position="147"/>
        <end position="166"/>
    </location>
</feature>
<dbReference type="InterPro" id="IPR019554">
    <property type="entry name" value="Soluble_ligand-bd"/>
</dbReference>